<dbReference type="SMART" id="SM00345">
    <property type="entry name" value="HTH_GNTR"/>
    <property type="match status" value="1"/>
</dbReference>
<dbReference type="SUPFAM" id="SSF48008">
    <property type="entry name" value="GntR ligand-binding domain-like"/>
    <property type="match status" value="1"/>
</dbReference>
<evidence type="ECO:0000256" key="2">
    <source>
        <dbReference type="ARBA" id="ARBA00023125"/>
    </source>
</evidence>
<reference evidence="5" key="1">
    <citation type="submission" date="2021-03" db="EMBL/GenBank/DDBJ databases">
        <title>Agromyces archimandritus sp. nov., isolated from the cockroach Archimandrita tessellata.</title>
        <authorList>
            <person name="Guzman J."/>
            <person name="Ortuzar M."/>
            <person name="Poehlein A."/>
            <person name="Daniel R."/>
            <person name="Trujillo M."/>
            <person name="Vilcinskas A."/>
        </authorList>
    </citation>
    <scope>NUCLEOTIDE SEQUENCE</scope>
    <source>
        <strain evidence="5">G127AT</strain>
    </source>
</reference>
<dbReference type="PANTHER" id="PTHR43537">
    <property type="entry name" value="TRANSCRIPTIONAL REGULATOR, GNTR FAMILY"/>
    <property type="match status" value="1"/>
</dbReference>
<dbReference type="Pfam" id="PF00392">
    <property type="entry name" value="GntR"/>
    <property type="match status" value="1"/>
</dbReference>
<dbReference type="GO" id="GO:0003677">
    <property type="term" value="F:DNA binding"/>
    <property type="evidence" value="ECO:0007669"/>
    <property type="project" value="UniProtKB-KW"/>
</dbReference>
<dbReference type="Pfam" id="PF07729">
    <property type="entry name" value="FCD"/>
    <property type="match status" value="1"/>
</dbReference>
<organism evidence="5 6">
    <name type="scientific">Agromyces archimandritae</name>
    <dbReference type="NCBI Taxonomy" id="2781962"/>
    <lineage>
        <taxon>Bacteria</taxon>
        <taxon>Bacillati</taxon>
        <taxon>Actinomycetota</taxon>
        <taxon>Actinomycetes</taxon>
        <taxon>Micrococcales</taxon>
        <taxon>Microbacteriaceae</taxon>
        <taxon>Agromyces</taxon>
    </lineage>
</organism>
<dbReference type="RefSeq" id="WP_210896056.1">
    <property type="nucleotide sequence ID" value="NZ_CP071696.1"/>
</dbReference>
<evidence type="ECO:0000256" key="1">
    <source>
        <dbReference type="ARBA" id="ARBA00023015"/>
    </source>
</evidence>
<dbReference type="PANTHER" id="PTHR43537:SF49">
    <property type="entry name" value="TRANSCRIPTIONAL REGULATORY PROTEIN"/>
    <property type="match status" value="1"/>
</dbReference>
<dbReference type="SMART" id="SM00895">
    <property type="entry name" value="FCD"/>
    <property type="match status" value="1"/>
</dbReference>
<evidence type="ECO:0000256" key="3">
    <source>
        <dbReference type="ARBA" id="ARBA00023163"/>
    </source>
</evidence>
<keyword evidence="3" id="KW-0804">Transcription</keyword>
<feature type="domain" description="HTH gntR-type" evidence="4">
    <location>
        <begin position="1"/>
        <end position="67"/>
    </location>
</feature>
<evidence type="ECO:0000313" key="6">
    <source>
        <dbReference type="Proteomes" id="UP000671914"/>
    </source>
</evidence>
<protein>
    <submittedName>
        <fullName evidence="5">GntR family transcriptional regulator</fullName>
    </submittedName>
</protein>
<dbReference type="GO" id="GO:0003700">
    <property type="term" value="F:DNA-binding transcription factor activity"/>
    <property type="evidence" value="ECO:0007669"/>
    <property type="project" value="InterPro"/>
</dbReference>
<dbReference type="SUPFAM" id="SSF46785">
    <property type="entry name" value="Winged helix' DNA-binding domain"/>
    <property type="match status" value="1"/>
</dbReference>
<dbReference type="PROSITE" id="PS50949">
    <property type="entry name" value="HTH_GNTR"/>
    <property type="match status" value="1"/>
</dbReference>
<dbReference type="KEGG" id="aarc:G127AT_08755"/>
<name>A0A975IMH6_9MICO</name>
<dbReference type="EMBL" id="CP071696">
    <property type="protein sequence ID" value="QTX03455.1"/>
    <property type="molecule type" value="Genomic_DNA"/>
</dbReference>
<evidence type="ECO:0000313" key="5">
    <source>
        <dbReference type="EMBL" id="QTX03455.1"/>
    </source>
</evidence>
<dbReference type="InterPro" id="IPR000524">
    <property type="entry name" value="Tscrpt_reg_HTH_GntR"/>
</dbReference>
<dbReference type="CDD" id="cd07377">
    <property type="entry name" value="WHTH_GntR"/>
    <property type="match status" value="1"/>
</dbReference>
<dbReference type="Gene3D" id="1.20.120.530">
    <property type="entry name" value="GntR ligand-binding domain-like"/>
    <property type="match status" value="1"/>
</dbReference>
<proteinExistence type="predicted"/>
<dbReference type="AlphaFoldDB" id="A0A975IMH6"/>
<sequence length="210" mass="22224">MRASDRAYEALREELLAGILAPGTLLAEIEQAERLGVSRTPLREALARLAADGLVQSSGRGTIAAPLSAESVVALYEFREPLEAAAAALAAGRADPDPFERLARRFRDEAPALAADGRLDDYYALTAELDTAVDDACANPYFSQALRNVRLHSARARRLAAADPARLRDAAAEHLAIARAIADGDAALAEAATHVHLRQSLRHALAASAG</sequence>
<evidence type="ECO:0000259" key="4">
    <source>
        <dbReference type="PROSITE" id="PS50949"/>
    </source>
</evidence>
<dbReference type="Gene3D" id="1.10.10.10">
    <property type="entry name" value="Winged helix-like DNA-binding domain superfamily/Winged helix DNA-binding domain"/>
    <property type="match status" value="1"/>
</dbReference>
<dbReference type="PRINTS" id="PR00035">
    <property type="entry name" value="HTHGNTR"/>
</dbReference>
<accession>A0A975IMH6</accession>
<dbReference type="Proteomes" id="UP000671914">
    <property type="component" value="Chromosome"/>
</dbReference>
<keyword evidence="1" id="KW-0805">Transcription regulation</keyword>
<keyword evidence="6" id="KW-1185">Reference proteome</keyword>
<dbReference type="InterPro" id="IPR008920">
    <property type="entry name" value="TF_FadR/GntR_C"/>
</dbReference>
<gene>
    <name evidence="5" type="ORF">G127AT_08755</name>
</gene>
<dbReference type="InterPro" id="IPR036388">
    <property type="entry name" value="WH-like_DNA-bd_sf"/>
</dbReference>
<keyword evidence="2" id="KW-0238">DNA-binding</keyword>
<dbReference type="InterPro" id="IPR036390">
    <property type="entry name" value="WH_DNA-bd_sf"/>
</dbReference>
<dbReference type="InterPro" id="IPR011711">
    <property type="entry name" value="GntR_C"/>
</dbReference>